<evidence type="ECO:0000256" key="6">
    <source>
        <dbReference type="ARBA" id="ARBA00023163"/>
    </source>
</evidence>
<dbReference type="OMA" id="SKHEYPQ"/>
<protein>
    <submittedName>
        <fullName evidence="14">Protein CBR-PBRM-1</fullName>
    </submittedName>
</protein>
<evidence type="ECO:0000313" key="14">
    <source>
        <dbReference type="EMBL" id="CAP30941.2"/>
    </source>
</evidence>
<feature type="DNA-binding region" description="HMG box" evidence="9">
    <location>
        <begin position="1573"/>
        <end position="1638"/>
    </location>
</feature>
<dbReference type="EMBL" id="HE601268">
    <property type="protein sequence ID" value="CAP30941.2"/>
    <property type="molecule type" value="Genomic_DNA"/>
</dbReference>
<feature type="compositionally biased region" description="Low complexity" evidence="10">
    <location>
        <begin position="1857"/>
        <end position="1870"/>
    </location>
</feature>
<dbReference type="PANTHER" id="PTHR16062">
    <property type="entry name" value="SWI/SNF-RELATED"/>
    <property type="match status" value="1"/>
</dbReference>
<feature type="domain" description="BAH" evidence="13">
    <location>
        <begin position="1020"/>
        <end position="1139"/>
    </location>
</feature>
<evidence type="ECO:0000259" key="13">
    <source>
        <dbReference type="PROSITE" id="PS51038"/>
    </source>
</evidence>
<sequence length="2017" mass="231429">MTTKRKRAAELEPEKDTPSTSNAAKKRKGRMTLAEREKREIELVKGNYVMSKIRRQRSTAGTNEPIFESFLRVPSRRLEPEYYEAVKEPIDITTIQHKLKNPDYQTFDQFQSDFDTFISNNLAYYQKDSDEHKDMLKIQELYNAACEKVDSGEYLNDKQEEEEDDDDDDVEDVTPEEEDSEVAQETGESSSRDVSPMELDDYMLCDLLGAVLEAADSSGRLLCPPFRVLHSKEDFPEYYQKIAKPIDLKTIAQNGKDKKYETMQHLKDDLFLLFKNAQQFSGKGSDIWKDAEQLKTVVREKIAKLEEKGVHPMRRAKATRLVDALLTAVAVNDNFSEDSEEDEETEQADEPMWKVYWTIRNAMDKDVPLADNFLELPCKESYPDYYDEIKQPVSLFMINKRLKNGQYDFKTLIADLMTMYSNAFEYNLESSDVCIAAQKLRNLTIATCKELVPSFDVSQFEPAAPSAPNTPQKPKARARQVKIEMPDTDSDDSRTPPPSHKRKSPKKNRENGTPTPGYKNRKSMPPVDPNAAYMKQKTMMQGLWNAIHQFRAPGNLAYWPAGAFIDLPSAKVYPEYYQVIQNPIDMKIIRTRIDTHQYPMVDAMIADCRRMFANARQFNEPGSNIHQDAIQLEKAVLRAYDGMRSQQQYPMMVPYGQPTPQPYMMPAGSMPATPHGSASNLTNMKTPKTETRGRKKKYGGPEDNEEELARQQMIQQQRQIDQAILQLPIEEQKMWRLFKSMKDVRSDDDSSRPLAVNFMRLPTKEEFPGYYDVIKKPMDFMRIKAKLENRQYVTLLDVVSDFMLMLSNACKFNETDSVIYKEAVSLQKYLLEMKRSLDSGEDAPRVQVELRTIFTSIFAALYSKKDEDGKCWADYFIEFPDLMKAAGVPPAEWPFTMDQIKINIDKCRYRRLDKLQKDFFDLFETARELAKLESPIYEAACQLQKAFIVERDAKCKDVIHSQAYSVIEKDIDEAIEKEKVVKAKEESDEGGESPAMGGRAAVIKRNESEVEMEDVEVDGVKYVAPCYAYIARADEKKTPLHIFRIERTFKDETGEKALQGFWVYRPDETLHLASRKFIKQEVFLTPFRGTILAERLRGQCAVVSLATYSTKILSDFAEEDVYLCEYKYHGKPKYFSKLRSWPYSSEDEELECTKRGKPVTPKRILTVVDPTSSEEKEIVEVEDDDEEDRARLEVSLDMERFEYESTKEDGKIYYQQIRSSTGKFFWLGQCVLVFNPLKPLCDVMRINKLWREEADGSEWFSGSWFARPSETIHDEGRLFFKNEVIGVYRNDETRKLCEIQRTCDVMPAKFYTKQRQTEISECDVFVCETMVNGTADAPDDCSLIGYPDPANEFTDVQTMNLDYAKSMKKMKKKKQLPSPSFLLVDHQQQQPTLIVFSHSQPTLLPSPPFNSRTPRGETETSLCVSSTWPLPSLWPPPLSVRPCARIDWPQEETDEQTLDERTYKLHVSIPNEEILFYKQPIKMEKELSPRVNGDGVMPLDHLDEMMDDDTDGSESVTSSSHPPRHVKEETPAPVTAATSSSPPETPSESGGDVAATVAAVANQTASTPVTPKAVKSKSGYILFSAEVRKRIMHENPDSGFGDVSRIVGVEREQLLNLPYFQWKKLSEEQKKHYELRAEVVAVEKAKQDAIKAHQAMTLLPGQVRIYACKWAACDTQYDTETALLEHVIQHHTSQIIMDSDQQFVCMWMTCLRNRKDGKPFPSLPRLHRHIKEKHMPTSAKTIHQTQLGKNFYRVMSAPGEPTRVSHQPYGNAPTGPPQTMQAPPQQVHHVNGHHQNGTVGQHLQAQLMNGGGLHQQQHVDHSHHQQQQHYQPGHSAQQNGMYQQGPSSSQQHHHPQHPQQQHPQHQQYHQGPPPLPPQQQQMMQMQQGQQPQQQQMQQVPQIADVGRTVVRCVVPAFIAPPNQIHTKRVLHSEAYLKYIESLAQNRQKSVSRWEKNLGSTIRNTQPNPNARPPTNWIRRTEAGRPVAREEDVTKALWRLRDELLKSTCGMVLERPTL</sequence>
<organism evidence="14 15">
    <name type="scientific">Caenorhabditis briggsae</name>
    <dbReference type="NCBI Taxonomy" id="6238"/>
    <lineage>
        <taxon>Eukaryota</taxon>
        <taxon>Metazoa</taxon>
        <taxon>Ecdysozoa</taxon>
        <taxon>Nematoda</taxon>
        <taxon>Chromadorea</taxon>
        <taxon>Rhabditida</taxon>
        <taxon>Rhabditina</taxon>
        <taxon>Rhabditomorpha</taxon>
        <taxon>Rhabditoidea</taxon>
        <taxon>Rhabditidae</taxon>
        <taxon>Peloderinae</taxon>
        <taxon>Caenorhabditis</taxon>
    </lineage>
</organism>
<keyword evidence="6" id="KW-0804">Transcription</keyword>
<keyword evidence="4" id="KW-0805">Transcription regulation</keyword>
<evidence type="ECO:0000256" key="4">
    <source>
        <dbReference type="ARBA" id="ARBA00023015"/>
    </source>
</evidence>
<dbReference type="WormBase" id="CBG11867">
    <property type="protein sequence ID" value="CBP42636"/>
    <property type="gene ID" value="WBGene00032909"/>
    <property type="gene designation" value="Cbr-pbrm-1"/>
</dbReference>
<dbReference type="PROSITE" id="PS51038">
    <property type="entry name" value="BAH"/>
    <property type="match status" value="2"/>
</dbReference>
<evidence type="ECO:0000259" key="11">
    <source>
        <dbReference type="PROSITE" id="PS50014"/>
    </source>
</evidence>
<feature type="domain" description="Bromo" evidence="11">
    <location>
        <begin position="564"/>
        <end position="626"/>
    </location>
</feature>
<dbReference type="SUPFAM" id="SSF47095">
    <property type="entry name" value="HMG-box"/>
    <property type="match status" value="1"/>
</dbReference>
<feature type="compositionally biased region" description="Low complexity" evidence="10">
    <location>
        <begin position="1531"/>
        <end position="1552"/>
    </location>
</feature>
<keyword evidence="9" id="KW-0238">DNA-binding</keyword>
<dbReference type="InterPro" id="IPR037382">
    <property type="entry name" value="Rsc/polybromo"/>
</dbReference>
<dbReference type="Gene3D" id="1.10.30.10">
    <property type="entry name" value="High mobility group box domain"/>
    <property type="match status" value="1"/>
</dbReference>
<gene>
    <name evidence="16" type="primary">pbrm-1</name>
    <name evidence="14" type="synonym">Cbr-pbrm-1</name>
    <name evidence="16" type="ORF">CBG11867</name>
    <name evidence="14" type="ORF">CBG_11867</name>
</gene>
<dbReference type="PANTHER" id="PTHR16062:SF19">
    <property type="entry name" value="PROTEIN POLYBROMO-1"/>
    <property type="match status" value="1"/>
</dbReference>
<dbReference type="GO" id="GO:0003677">
    <property type="term" value="F:DNA binding"/>
    <property type="evidence" value="ECO:0007669"/>
    <property type="project" value="UniProtKB-UniRule"/>
</dbReference>
<dbReference type="FunFam" id="1.20.920.10:FF:000095">
    <property type="entry name" value="PolyBRoMo domain containing"/>
    <property type="match status" value="1"/>
</dbReference>
<dbReference type="InterPro" id="IPR018359">
    <property type="entry name" value="Bromodomain_CS"/>
</dbReference>
<feature type="domain" description="HMG box" evidence="12">
    <location>
        <begin position="1573"/>
        <end position="1638"/>
    </location>
</feature>
<dbReference type="InterPro" id="IPR001487">
    <property type="entry name" value="Bromodomain"/>
</dbReference>
<dbReference type="SMART" id="SM00355">
    <property type="entry name" value="ZnF_C2H2"/>
    <property type="match status" value="2"/>
</dbReference>
<reference evidence="14 15" key="1">
    <citation type="journal article" date="2003" name="PLoS Biol.">
        <title>The genome sequence of Caenorhabditis briggsae: a platform for comparative genomics.</title>
        <authorList>
            <person name="Stein L.D."/>
            <person name="Bao Z."/>
            <person name="Blasiar D."/>
            <person name="Blumenthal T."/>
            <person name="Brent M.R."/>
            <person name="Chen N."/>
            <person name="Chinwalla A."/>
            <person name="Clarke L."/>
            <person name="Clee C."/>
            <person name="Coghlan A."/>
            <person name="Coulson A."/>
            <person name="D'Eustachio P."/>
            <person name="Fitch D.H."/>
            <person name="Fulton L.A."/>
            <person name="Fulton R.E."/>
            <person name="Griffiths-Jones S."/>
            <person name="Harris T.W."/>
            <person name="Hillier L.W."/>
            <person name="Kamath R."/>
            <person name="Kuwabara P.E."/>
            <person name="Mardis E.R."/>
            <person name="Marra M.A."/>
            <person name="Miner T.L."/>
            <person name="Minx P."/>
            <person name="Mullikin J.C."/>
            <person name="Plumb R.W."/>
            <person name="Rogers J."/>
            <person name="Schein J.E."/>
            <person name="Sohrmann M."/>
            <person name="Spieth J."/>
            <person name="Stajich J.E."/>
            <person name="Wei C."/>
            <person name="Willey D."/>
            <person name="Wilson R.K."/>
            <person name="Durbin R."/>
            <person name="Waterston R.H."/>
        </authorList>
    </citation>
    <scope>NUCLEOTIDE SEQUENCE [LARGE SCALE GENOMIC DNA]</scope>
    <source>
        <strain evidence="14 15">AF16</strain>
    </source>
</reference>
<feature type="region of interest" description="Disordered" evidence="10">
    <location>
        <begin position="1488"/>
        <end position="1552"/>
    </location>
</feature>
<keyword evidence="3" id="KW-0156">Chromatin regulator</keyword>
<dbReference type="GO" id="GO:0016586">
    <property type="term" value="C:RSC-type complex"/>
    <property type="evidence" value="ECO:0000318"/>
    <property type="project" value="GO_Central"/>
</dbReference>
<proteinExistence type="predicted"/>
<dbReference type="PROSITE" id="PS50014">
    <property type="entry name" value="BROMODOMAIN_2"/>
    <property type="match status" value="5"/>
</dbReference>
<evidence type="ECO:0000256" key="1">
    <source>
        <dbReference type="ARBA" id="ARBA00004123"/>
    </source>
</evidence>
<dbReference type="SMART" id="SM00398">
    <property type="entry name" value="HMG"/>
    <property type="match status" value="1"/>
</dbReference>
<feature type="region of interest" description="Disordered" evidence="10">
    <location>
        <begin position="1812"/>
        <end position="1899"/>
    </location>
</feature>
<evidence type="ECO:0000256" key="7">
    <source>
        <dbReference type="ARBA" id="ARBA00023242"/>
    </source>
</evidence>
<dbReference type="CDD" id="cd05524">
    <property type="entry name" value="Bromo_polybromo_I"/>
    <property type="match status" value="1"/>
</dbReference>
<keyword evidence="15" id="KW-1185">Reference proteome</keyword>
<name>A8XE69_CAEBR</name>
<feature type="region of interest" description="Disordered" evidence="10">
    <location>
        <begin position="1758"/>
        <end position="1797"/>
    </location>
</feature>
<dbReference type="GO" id="GO:0016514">
    <property type="term" value="C:SWI/SNF complex"/>
    <property type="evidence" value="ECO:0000318"/>
    <property type="project" value="GO_Central"/>
</dbReference>
<feature type="compositionally biased region" description="Low complexity" evidence="10">
    <location>
        <begin position="1878"/>
        <end position="1899"/>
    </location>
</feature>
<feature type="domain" description="Bromo" evidence="11">
    <location>
        <begin position="365"/>
        <end position="434"/>
    </location>
</feature>
<evidence type="ECO:0000256" key="3">
    <source>
        <dbReference type="ARBA" id="ARBA00022853"/>
    </source>
</evidence>
<dbReference type="HOGENOM" id="CLU_001483_2_0_1"/>
<feature type="region of interest" description="Disordered" evidence="10">
    <location>
        <begin position="156"/>
        <end position="195"/>
    </location>
</feature>
<dbReference type="Proteomes" id="UP000008549">
    <property type="component" value="Unassembled WGS sequence"/>
</dbReference>
<dbReference type="Gene3D" id="2.30.30.490">
    <property type="match status" value="2"/>
</dbReference>
<evidence type="ECO:0000313" key="15">
    <source>
        <dbReference type="Proteomes" id="UP000008549"/>
    </source>
</evidence>
<dbReference type="FunFam" id="2.30.30.490:FF:000051">
    <property type="entry name" value="PolyBRoMo domain containing"/>
    <property type="match status" value="1"/>
</dbReference>
<reference evidence="14 15" key="2">
    <citation type="journal article" date="2011" name="PLoS Genet.">
        <title>Caenorhabditis briggsae recombinant inbred line genotypes reveal inter-strain incompatibility and the evolution of recombination.</title>
        <authorList>
            <person name="Ross J.A."/>
            <person name="Koboldt D.C."/>
            <person name="Staisch J.E."/>
            <person name="Chamberlin H.M."/>
            <person name="Gupta B.P."/>
            <person name="Miller R.D."/>
            <person name="Baird S.E."/>
            <person name="Haag E.S."/>
        </authorList>
    </citation>
    <scope>NUCLEOTIDE SEQUENCE [LARGE SCALE GENOMIC DNA]</scope>
    <source>
        <strain evidence="14 15">AF16</strain>
    </source>
</reference>
<evidence type="ECO:0000313" key="16">
    <source>
        <dbReference type="WormBase" id="CBG11867"/>
    </source>
</evidence>
<dbReference type="InterPro" id="IPR001025">
    <property type="entry name" value="BAH_dom"/>
</dbReference>
<dbReference type="eggNOG" id="KOG1827">
    <property type="taxonomic scope" value="Eukaryota"/>
</dbReference>
<dbReference type="PROSITE" id="PS00633">
    <property type="entry name" value="BROMODOMAIN_1"/>
    <property type="match status" value="2"/>
</dbReference>
<dbReference type="InParanoid" id="A8XE69"/>
<dbReference type="InterPro" id="IPR043151">
    <property type="entry name" value="BAH_sf"/>
</dbReference>
<evidence type="ECO:0000256" key="9">
    <source>
        <dbReference type="PROSITE-ProRule" id="PRU00267"/>
    </source>
</evidence>
<dbReference type="FunFam" id="1.20.920.10:FF:000096">
    <property type="entry name" value="PolyBRoMo domain containing"/>
    <property type="match status" value="1"/>
</dbReference>
<keyword evidence="2" id="KW-0677">Repeat</keyword>
<evidence type="ECO:0000256" key="10">
    <source>
        <dbReference type="SAM" id="MobiDB-lite"/>
    </source>
</evidence>
<dbReference type="PROSITE" id="PS50118">
    <property type="entry name" value="HMG_BOX_2"/>
    <property type="match status" value="1"/>
</dbReference>
<feature type="region of interest" description="Disordered" evidence="10">
    <location>
        <begin position="1"/>
        <end position="34"/>
    </location>
</feature>
<dbReference type="GO" id="GO:0006368">
    <property type="term" value="P:transcription elongation by RNA polymerase II"/>
    <property type="evidence" value="ECO:0000318"/>
    <property type="project" value="GO_Central"/>
</dbReference>
<feature type="domain" description="Bromo" evidence="11">
    <location>
        <begin position="750"/>
        <end position="820"/>
    </location>
</feature>
<dbReference type="GO" id="GO:0006338">
    <property type="term" value="P:chromatin remodeling"/>
    <property type="evidence" value="ECO:0000318"/>
    <property type="project" value="GO_Central"/>
</dbReference>
<keyword evidence="7 9" id="KW-0539">Nucleus</keyword>
<dbReference type="SMART" id="SM00439">
    <property type="entry name" value="BAH"/>
    <property type="match status" value="2"/>
</dbReference>
<dbReference type="SMART" id="SM00297">
    <property type="entry name" value="BROMO"/>
    <property type="match status" value="6"/>
</dbReference>
<accession>A8XE69</accession>
<comment type="subcellular location">
    <subcellularLocation>
        <location evidence="1">Nucleus</location>
    </subcellularLocation>
</comment>
<dbReference type="STRING" id="6238.A8XE69"/>
<evidence type="ECO:0000256" key="5">
    <source>
        <dbReference type="ARBA" id="ARBA00023117"/>
    </source>
</evidence>
<feature type="compositionally biased region" description="Polar residues" evidence="10">
    <location>
        <begin position="676"/>
        <end position="686"/>
    </location>
</feature>
<dbReference type="FunFam" id="1.20.920.10:FF:000128">
    <property type="entry name" value="PolyBRoMo domain containing"/>
    <property type="match status" value="1"/>
</dbReference>
<feature type="region of interest" description="Disordered" evidence="10">
    <location>
        <begin position="462"/>
        <end position="530"/>
    </location>
</feature>
<feature type="compositionally biased region" description="Basic and acidic residues" evidence="10">
    <location>
        <begin position="8"/>
        <end position="17"/>
    </location>
</feature>
<evidence type="ECO:0000259" key="12">
    <source>
        <dbReference type="PROSITE" id="PS50118"/>
    </source>
</evidence>
<feature type="compositionally biased region" description="Low complexity" evidence="10">
    <location>
        <begin position="1785"/>
        <end position="1797"/>
    </location>
</feature>
<feature type="compositionally biased region" description="Acidic residues" evidence="10">
    <location>
        <begin position="159"/>
        <end position="182"/>
    </location>
</feature>
<dbReference type="Pfam" id="PF01426">
    <property type="entry name" value="BAH"/>
    <property type="match status" value="2"/>
</dbReference>
<dbReference type="InterPro" id="IPR013087">
    <property type="entry name" value="Znf_C2H2_type"/>
</dbReference>
<dbReference type="PRINTS" id="PR00503">
    <property type="entry name" value="BROMODOMAIN"/>
</dbReference>
<dbReference type="FunFam" id="1.20.920.10:FF:000127">
    <property type="entry name" value="PolyBRoMo domain containing"/>
    <property type="match status" value="1"/>
</dbReference>
<dbReference type="FunFam" id="1.20.920.10:FF:000150">
    <property type="entry name" value="PolyBRoMo domain containing"/>
    <property type="match status" value="1"/>
</dbReference>
<keyword evidence="5 8" id="KW-0103">Bromodomain</keyword>
<dbReference type="InterPro" id="IPR036910">
    <property type="entry name" value="HMG_box_dom_sf"/>
</dbReference>
<evidence type="ECO:0000256" key="8">
    <source>
        <dbReference type="PROSITE-ProRule" id="PRU00035"/>
    </source>
</evidence>
<feature type="compositionally biased region" description="Low complexity" evidence="10">
    <location>
        <begin position="1825"/>
        <end position="1850"/>
    </location>
</feature>
<dbReference type="InterPro" id="IPR036427">
    <property type="entry name" value="Bromodomain-like_sf"/>
</dbReference>
<dbReference type="Gene3D" id="3.30.160.60">
    <property type="entry name" value="Classic Zinc Finger"/>
    <property type="match status" value="1"/>
</dbReference>
<dbReference type="FunFam" id="2.30.30.490:FF:000062">
    <property type="entry name" value="PolyBRoMo domain containing"/>
    <property type="match status" value="1"/>
</dbReference>
<feature type="domain" description="Bromo" evidence="11">
    <location>
        <begin position="218"/>
        <end position="288"/>
    </location>
</feature>
<feature type="region of interest" description="Disordered" evidence="10">
    <location>
        <begin position="671"/>
        <end position="703"/>
    </location>
</feature>
<dbReference type="Gene3D" id="1.20.920.10">
    <property type="entry name" value="Bromodomain-like"/>
    <property type="match status" value="6"/>
</dbReference>
<dbReference type="PROSITE" id="PS00028">
    <property type="entry name" value="ZINC_FINGER_C2H2_1"/>
    <property type="match status" value="1"/>
</dbReference>
<dbReference type="FunCoup" id="A8XE69">
    <property type="interactions" value="3136"/>
</dbReference>
<feature type="domain" description="Bromo" evidence="11">
    <location>
        <begin position="62"/>
        <end position="132"/>
    </location>
</feature>
<dbReference type="GO" id="GO:0003682">
    <property type="term" value="F:chromatin binding"/>
    <property type="evidence" value="ECO:0000318"/>
    <property type="project" value="GO_Central"/>
</dbReference>
<feature type="domain" description="BAH" evidence="13">
    <location>
        <begin position="1223"/>
        <end position="1342"/>
    </location>
</feature>
<dbReference type="Pfam" id="PF00439">
    <property type="entry name" value="Bromodomain"/>
    <property type="match status" value="5"/>
</dbReference>
<dbReference type="InterPro" id="IPR009071">
    <property type="entry name" value="HMG_box_dom"/>
</dbReference>
<dbReference type="SUPFAM" id="SSF47370">
    <property type="entry name" value="Bromodomain"/>
    <property type="match status" value="6"/>
</dbReference>
<evidence type="ECO:0000256" key="2">
    <source>
        <dbReference type="ARBA" id="ARBA00022737"/>
    </source>
</evidence>
<dbReference type="FunFam" id="1.20.920.10:FF:000130">
    <property type="entry name" value="PolyBRoMo domain containing"/>
    <property type="match status" value="1"/>
</dbReference>